<feature type="transmembrane region" description="Helical" evidence="10">
    <location>
        <begin position="278"/>
        <end position="299"/>
    </location>
</feature>
<dbReference type="PANTHER" id="PTHR11562">
    <property type="entry name" value="CATION EFFLUX PROTEIN/ ZINC TRANSPORTER"/>
    <property type="match status" value="1"/>
</dbReference>
<feature type="transmembrane region" description="Helical" evidence="10">
    <location>
        <begin position="157"/>
        <end position="178"/>
    </location>
</feature>
<feature type="transmembrane region" description="Helical" evidence="10">
    <location>
        <begin position="56"/>
        <end position="81"/>
    </location>
</feature>
<evidence type="ECO:0000256" key="5">
    <source>
        <dbReference type="ARBA" id="ARBA00022906"/>
    </source>
</evidence>
<dbReference type="SUPFAM" id="SSF161111">
    <property type="entry name" value="Cation efflux protein transmembrane domain-like"/>
    <property type="match status" value="1"/>
</dbReference>
<comment type="caution">
    <text evidence="13">The sequence shown here is derived from an EMBL/GenBank/DDBJ whole genome shotgun (WGS) entry which is preliminary data.</text>
</comment>
<dbReference type="Gene3D" id="1.20.1510.10">
    <property type="entry name" value="Cation efflux protein transmembrane domain"/>
    <property type="match status" value="1"/>
</dbReference>
<evidence type="ECO:0000256" key="1">
    <source>
        <dbReference type="ARBA" id="ARBA00004141"/>
    </source>
</evidence>
<dbReference type="InterPro" id="IPR027470">
    <property type="entry name" value="Cation_efflux_CTD"/>
</dbReference>
<keyword evidence="8 10" id="KW-0472">Membrane</keyword>
<dbReference type="InterPro" id="IPR050681">
    <property type="entry name" value="CDF/SLC30A"/>
</dbReference>
<evidence type="ECO:0000256" key="6">
    <source>
        <dbReference type="ARBA" id="ARBA00022989"/>
    </source>
</evidence>
<feature type="transmembrane region" description="Helical" evidence="10">
    <location>
        <begin position="123"/>
        <end position="145"/>
    </location>
</feature>
<proteinExistence type="inferred from homology"/>
<dbReference type="OrthoDB" id="9944568at2759"/>
<dbReference type="Pfam" id="PF01545">
    <property type="entry name" value="Cation_efflux"/>
    <property type="match status" value="1"/>
</dbReference>
<keyword evidence="7" id="KW-0406">Ion transport</keyword>
<feature type="domain" description="Cation efflux protein transmembrane" evidence="11">
    <location>
        <begin position="56"/>
        <end position="307"/>
    </location>
</feature>
<evidence type="ECO:0000313" key="13">
    <source>
        <dbReference type="EMBL" id="CAD5115078.1"/>
    </source>
</evidence>
<evidence type="ECO:0000256" key="3">
    <source>
        <dbReference type="ARBA" id="ARBA00022448"/>
    </source>
</evidence>
<dbReference type="SUPFAM" id="SSF160240">
    <property type="entry name" value="Cation efflux protein cytoplasmic domain-like"/>
    <property type="match status" value="1"/>
</dbReference>
<gene>
    <name evidence="13" type="ORF">DGYR_LOCUS3853</name>
</gene>
<comment type="subcellular location">
    <subcellularLocation>
        <location evidence="1">Membrane</location>
        <topology evidence="1">Multi-pass membrane protein</topology>
    </subcellularLocation>
</comment>
<dbReference type="Pfam" id="PF16916">
    <property type="entry name" value="ZT_dimer"/>
    <property type="match status" value="1"/>
</dbReference>
<keyword evidence="5" id="KW-0864">Zinc transport</keyword>
<keyword evidence="14" id="KW-1185">Reference proteome</keyword>
<dbReference type="PANTHER" id="PTHR11562:SF17">
    <property type="entry name" value="RE54080P-RELATED"/>
    <property type="match status" value="1"/>
</dbReference>
<dbReference type="Proteomes" id="UP000549394">
    <property type="component" value="Unassembled WGS sequence"/>
</dbReference>
<name>A0A7I8VFD6_9ANNE</name>
<dbReference type="GO" id="GO:0005385">
    <property type="term" value="F:zinc ion transmembrane transporter activity"/>
    <property type="evidence" value="ECO:0007669"/>
    <property type="project" value="TreeGrafter"/>
</dbReference>
<feature type="domain" description="Cation efflux protein cytoplasmic" evidence="12">
    <location>
        <begin position="311"/>
        <end position="386"/>
    </location>
</feature>
<evidence type="ECO:0000259" key="11">
    <source>
        <dbReference type="Pfam" id="PF01545"/>
    </source>
</evidence>
<dbReference type="EMBL" id="CAJFCJ010000005">
    <property type="protein sequence ID" value="CAD5115078.1"/>
    <property type="molecule type" value="Genomic_DNA"/>
</dbReference>
<dbReference type="InterPro" id="IPR027469">
    <property type="entry name" value="Cation_efflux_TMD_sf"/>
</dbReference>
<evidence type="ECO:0000256" key="2">
    <source>
        <dbReference type="ARBA" id="ARBA00008873"/>
    </source>
</evidence>
<feature type="transmembrane region" description="Helical" evidence="10">
    <location>
        <begin position="93"/>
        <end position="111"/>
    </location>
</feature>
<keyword evidence="4 10" id="KW-0812">Transmembrane</keyword>
<dbReference type="NCBIfam" id="TIGR01297">
    <property type="entry name" value="CDF"/>
    <property type="match status" value="1"/>
</dbReference>
<evidence type="ECO:0000256" key="10">
    <source>
        <dbReference type="SAM" id="Phobius"/>
    </source>
</evidence>
<feature type="transmembrane region" description="Helical" evidence="10">
    <location>
        <begin position="249"/>
        <end position="272"/>
    </location>
</feature>
<dbReference type="InterPro" id="IPR058533">
    <property type="entry name" value="Cation_efflux_TM"/>
</dbReference>
<evidence type="ECO:0000256" key="7">
    <source>
        <dbReference type="ARBA" id="ARBA00023065"/>
    </source>
</evidence>
<feature type="region of interest" description="Disordered" evidence="9">
    <location>
        <begin position="24"/>
        <end position="44"/>
    </location>
</feature>
<reference evidence="13 14" key="1">
    <citation type="submission" date="2020-08" db="EMBL/GenBank/DDBJ databases">
        <authorList>
            <person name="Hejnol A."/>
        </authorList>
    </citation>
    <scope>NUCLEOTIDE SEQUENCE [LARGE SCALE GENOMIC DNA]</scope>
</reference>
<keyword evidence="3" id="KW-0813">Transport</keyword>
<protein>
    <submittedName>
        <fullName evidence="13">DgyrCDS4093</fullName>
    </submittedName>
</protein>
<evidence type="ECO:0000256" key="4">
    <source>
        <dbReference type="ARBA" id="ARBA00022692"/>
    </source>
</evidence>
<accession>A0A7I8VFD6</accession>
<dbReference type="GO" id="GO:0005886">
    <property type="term" value="C:plasma membrane"/>
    <property type="evidence" value="ECO:0007669"/>
    <property type="project" value="TreeGrafter"/>
</dbReference>
<organism evidence="13 14">
    <name type="scientific">Dimorphilus gyrociliatus</name>
    <dbReference type="NCBI Taxonomy" id="2664684"/>
    <lineage>
        <taxon>Eukaryota</taxon>
        <taxon>Metazoa</taxon>
        <taxon>Spiralia</taxon>
        <taxon>Lophotrochozoa</taxon>
        <taxon>Annelida</taxon>
        <taxon>Polychaeta</taxon>
        <taxon>Polychaeta incertae sedis</taxon>
        <taxon>Dinophilidae</taxon>
        <taxon>Dimorphilus</taxon>
    </lineage>
</organism>
<keyword evidence="5" id="KW-0862">Zinc</keyword>
<comment type="similarity">
    <text evidence="2">Belongs to the cation diffusion facilitator (CDF) transporter (TC 2.A.4) family. SLC30A subfamily.</text>
</comment>
<dbReference type="InterPro" id="IPR036837">
    <property type="entry name" value="Cation_efflux_CTD_sf"/>
</dbReference>
<sequence length="401" mass="44388">MPHVTDSAESVEFSSENYGSVTRNFTTNSHNAENGTHCHNDNNNGKLLDKKARKKLIIASILCLIFMLCEIIGGILANSLAVATDAAHLLTDFASFMISIVAIFMASRPATKKMSFGWYRAEVMGALISVLLIWVVTGILVYMAVQRVMSGDYEIDANVMLITSGLGVFFNIIMGCSLHDASHGHSHHGHSHGGLIKKSAQKNNSETASKIPLLSEAGEGAENRHIVTLEASDSGSNTYQKENINVRAAFIHVVGDFIQSIGILIAAFIIYYKPEWKIADPICTFFFSILVLITTITILRDTLNVLMEGMPHGIDFNDVKRSLCEIEGVRELHNMRIWSLTMNKTAVSVHLALDKGINAQKVLYKAGKMLKERYNMHECTIQIEEYVEEMGTCEQCQDPKD</sequence>
<keyword evidence="6 10" id="KW-1133">Transmembrane helix</keyword>
<feature type="compositionally biased region" description="Polar residues" evidence="9">
    <location>
        <begin position="24"/>
        <end position="34"/>
    </location>
</feature>
<evidence type="ECO:0000313" key="14">
    <source>
        <dbReference type="Proteomes" id="UP000549394"/>
    </source>
</evidence>
<evidence type="ECO:0000259" key="12">
    <source>
        <dbReference type="Pfam" id="PF16916"/>
    </source>
</evidence>
<dbReference type="AlphaFoldDB" id="A0A7I8VFD6"/>
<dbReference type="GO" id="GO:0010043">
    <property type="term" value="P:response to zinc ion"/>
    <property type="evidence" value="ECO:0007669"/>
    <property type="project" value="TreeGrafter"/>
</dbReference>
<evidence type="ECO:0000256" key="9">
    <source>
        <dbReference type="SAM" id="MobiDB-lite"/>
    </source>
</evidence>
<evidence type="ECO:0000256" key="8">
    <source>
        <dbReference type="ARBA" id="ARBA00023136"/>
    </source>
</evidence>
<dbReference type="InterPro" id="IPR002524">
    <property type="entry name" value="Cation_efflux"/>
</dbReference>